<dbReference type="AlphaFoldDB" id="A0A7W5E2V0"/>
<keyword evidence="2" id="KW-1185">Reference proteome</keyword>
<evidence type="ECO:0000313" key="2">
    <source>
        <dbReference type="Proteomes" id="UP000536179"/>
    </source>
</evidence>
<comment type="caution">
    <text evidence="1">The sequence shown here is derived from an EMBL/GenBank/DDBJ whole genome shotgun (WGS) entry which is preliminary data.</text>
</comment>
<protein>
    <recommendedName>
        <fullName evidence="3">DUF4291 domain-containing protein</fullName>
    </recommendedName>
</protein>
<proteinExistence type="predicted"/>
<gene>
    <name evidence="1" type="ORF">FHS27_004561</name>
</gene>
<dbReference type="InterPro" id="IPR025633">
    <property type="entry name" value="DUF4291"/>
</dbReference>
<dbReference type="RefSeq" id="WP_184306860.1">
    <property type="nucleotide sequence ID" value="NZ_JACHXU010000017.1"/>
</dbReference>
<dbReference type="EMBL" id="JACHXU010000017">
    <property type="protein sequence ID" value="MBB3208729.1"/>
    <property type="molecule type" value="Genomic_DNA"/>
</dbReference>
<sequence>MTPYRQIRADYDRDSIVVYQAYHREIAEPTIRAGRFVEPFSWGRMTWVKPSYLWLMGRSNWGTKSRQEHILAIRIKRDDWERALSLGVLTSFESKTHKQEENWRSQFEDASVHVQWDPERTIHGKKREHRSIQVGLSRAIIRDFTDDWIVDITDFTERTRKIRSLYLAGNLKRAKDQLPPERVYPVSDSIVRQLGMDY</sequence>
<dbReference type="Pfam" id="PF14124">
    <property type="entry name" value="DUF4291"/>
    <property type="match status" value="1"/>
</dbReference>
<dbReference type="PANTHER" id="PTHR38567:SF1">
    <property type="entry name" value="DUF4291 DOMAIN-CONTAINING PROTEIN"/>
    <property type="match status" value="1"/>
</dbReference>
<name>A0A7W5E2V0_9BACT</name>
<evidence type="ECO:0000313" key="1">
    <source>
        <dbReference type="EMBL" id="MBB3208729.1"/>
    </source>
</evidence>
<dbReference type="PANTHER" id="PTHR38567">
    <property type="entry name" value="DUF4291 DOMAIN-CONTAINING PROTEIN"/>
    <property type="match status" value="1"/>
</dbReference>
<reference evidence="1 2" key="1">
    <citation type="submission" date="2020-08" db="EMBL/GenBank/DDBJ databases">
        <title>Genomic Encyclopedia of Type Strains, Phase III (KMG-III): the genomes of soil and plant-associated and newly described type strains.</title>
        <authorList>
            <person name="Whitman W."/>
        </authorList>
    </citation>
    <scope>NUCLEOTIDE SEQUENCE [LARGE SCALE GENOMIC DNA]</scope>
    <source>
        <strain evidence="1 2">CECT 8075</strain>
    </source>
</reference>
<accession>A0A7W5E2V0</accession>
<dbReference type="Proteomes" id="UP000536179">
    <property type="component" value="Unassembled WGS sequence"/>
</dbReference>
<organism evidence="1 2">
    <name type="scientific">Aporhodopirellula rubra</name>
    <dbReference type="NCBI Taxonomy" id="980271"/>
    <lineage>
        <taxon>Bacteria</taxon>
        <taxon>Pseudomonadati</taxon>
        <taxon>Planctomycetota</taxon>
        <taxon>Planctomycetia</taxon>
        <taxon>Pirellulales</taxon>
        <taxon>Pirellulaceae</taxon>
        <taxon>Aporhodopirellula</taxon>
    </lineage>
</organism>
<evidence type="ECO:0008006" key="3">
    <source>
        <dbReference type="Google" id="ProtNLM"/>
    </source>
</evidence>